<sequence>MFQVRPKKARPQSVALFGGTFDPIHLGHTRPLSELADQFGWSHVHLQPCFAPPHRPAPAVSDTHRMRMVELACEDDPRLVADDFELRQQQPTRTVHTLAHLQRQHPQASLCFIMGMDSFINFTQWLNWQGILELAHVIVLPRPGYQLEQVPEELQQRLTQQGAPNLAQFSHGSGLIHLADTQHQAISATQLRQQLAARNIDTPCPELLAPKVYTYIQRHGLYQAKV</sequence>
<dbReference type="EMBL" id="QLMD01000007">
    <property type="protein sequence ID" value="RAJ96820.1"/>
    <property type="molecule type" value="Genomic_DNA"/>
</dbReference>
<evidence type="ECO:0000256" key="9">
    <source>
        <dbReference type="ARBA" id="ARBA00023027"/>
    </source>
</evidence>
<dbReference type="InterPro" id="IPR004821">
    <property type="entry name" value="Cyt_trans-like"/>
</dbReference>
<dbReference type="EMBL" id="PIPK01000007">
    <property type="protein sequence ID" value="RUO24236.1"/>
    <property type="molecule type" value="Genomic_DNA"/>
</dbReference>
<keyword evidence="8 11" id="KW-0067">ATP-binding</keyword>
<dbReference type="GO" id="GO:0009435">
    <property type="term" value="P:NAD+ biosynthetic process"/>
    <property type="evidence" value="ECO:0007669"/>
    <property type="project" value="UniProtKB-UniRule"/>
</dbReference>
<evidence type="ECO:0000256" key="5">
    <source>
        <dbReference type="ARBA" id="ARBA00022679"/>
    </source>
</evidence>
<dbReference type="AlphaFoldDB" id="A0A327WWE9"/>
<evidence type="ECO:0000256" key="7">
    <source>
        <dbReference type="ARBA" id="ARBA00022741"/>
    </source>
</evidence>
<keyword evidence="5 11" id="KW-0808">Transferase</keyword>
<dbReference type="NCBIfam" id="TIGR00482">
    <property type="entry name" value="nicotinate (nicotinamide) nucleotide adenylyltransferase"/>
    <property type="match status" value="1"/>
</dbReference>
<evidence type="ECO:0000256" key="1">
    <source>
        <dbReference type="ARBA" id="ARBA00002324"/>
    </source>
</evidence>
<dbReference type="InterPro" id="IPR005248">
    <property type="entry name" value="NadD/NMNAT"/>
</dbReference>
<proteinExistence type="inferred from homology"/>
<dbReference type="CDD" id="cd02165">
    <property type="entry name" value="NMNAT"/>
    <property type="match status" value="1"/>
</dbReference>
<feature type="domain" description="Cytidyltransferase-like" evidence="12">
    <location>
        <begin position="16"/>
        <end position="193"/>
    </location>
</feature>
<keyword evidence="9 11" id="KW-0520">NAD</keyword>
<keyword evidence="16" id="KW-1185">Reference proteome</keyword>
<organism evidence="13 15">
    <name type="scientific">Aliidiomarina maris</name>
    <dbReference type="NCBI Taxonomy" id="531312"/>
    <lineage>
        <taxon>Bacteria</taxon>
        <taxon>Pseudomonadati</taxon>
        <taxon>Pseudomonadota</taxon>
        <taxon>Gammaproteobacteria</taxon>
        <taxon>Alteromonadales</taxon>
        <taxon>Idiomarinaceae</taxon>
        <taxon>Aliidiomarina</taxon>
    </lineage>
</organism>
<protein>
    <recommendedName>
        <fullName evidence="11">Probable nicotinate-nucleotide adenylyltransferase</fullName>
        <ecNumber evidence="11">2.7.7.18</ecNumber>
    </recommendedName>
    <alternativeName>
        <fullName evidence="11">Deamido-NAD(+) diphosphorylase</fullName>
    </alternativeName>
    <alternativeName>
        <fullName evidence="11">Deamido-NAD(+) pyrophosphorylase</fullName>
    </alternativeName>
    <alternativeName>
        <fullName evidence="11">Nicotinate mononucleotide adenylyltransferase</fullName>
        <shortName evidence="11">NaMN adenylyltransferase</shortName>
    </alternativeName>
</protein>
<dbReference type="Gene3D" id="3.40.50.620">
    <property type="entry name" value="HUPs"/>
    <property type="match status" value="1"/>
</dbReference>
<evidence type="ECO:0000256" key="11">
    <source>
        <dbReference type="HAMAP-Rule" id="MF_00244"/>
    </source>
</evidence>
<gene>
    <name evidence="11" type="primary">nadD</name>
    <name evidence="13" type="ORF">B0I24_10727</name>
    <name evidence="14" type="ORF">CWE07_09135</name>
</gene>
<evidence type="ECO:0000256" key="6">
    <source>
        <dbReference type="ARBA" id="ARBA00022695"/>
    </source>
</evidence>
<evidence type="ECO:0000256" key="3">
    <source>
        <dbReference type="ARBA" id="ARBA00009014"/>
    </source>
</evidence>
<comment type="catalytic activity">
    <reaction evidence="10 11">
        <text>nicotinate beta-D-ribonucleotide + ATP + H(+) = deamido-NAD(+) + diphosphate</text>
        <dbReference type="Rhea" id="RHEA:22860"/>
        <dbReference type="ChEBI" id="CHEBI:15378"/>
        <dbReference type="ChEBI" id="CHEBI:30616"/>
        <dbReference type="ChEBI" id="CHEBI:33019"/>
        <dbReference type="ChEBI" id="CHEBI:57502"/>
        <dbReference type="ChEBI" id="CHEBI:58437"/>
        <dbReference type="EC" id="2.7.7.18"/>
    </reaction>
</comment>
<name>A0A327WWE9_9GAMM</name>
<keyword evidence="4 11" id="KW-0662">Pyridine nucleotide biosynthesis</keyword>
<dbReference type="EC" id="2.7.7.18" evidence="11"/>
<dbReference type="PANTHER" id="PTHR39321:SF3">
    <property type="entry name" value="PHOSPHOPANTETHEINE ADENYLYLTRANSFERASE"/>
    <property type="match status" value="1"/>
</dbReference>
<keyword evidence="6 11" id="KW-0548">Nucleotidyltransferase</keyword>
<evidence type="ECO:0000313" key="13">
    <source>
        <dbReference type="EMBL" id="RAJ96820.1"/>
    </source>
</evidence>
<dbReference type="GO" id="GO:0005524">
    <property type="term" value="F:ATP binding"/>
    <property type="evidence" value="ECO:0007669"/>
    <property type="project" value="UniProtKB-KW"/>
</dbReference>
<comment type="caution">
    <text evidence="13">The sequence shown here is derived from an EMBL/GenBank/DDBJ whole genome shotgun (WGS) entry which is preliminary data.</text>
</comment>
<dbReference type="NCBIfam" id="NF000839">
    <property type="entry name" value="PRK00071.1-1"/>
    <property type="match status" value="1"/>
</dbReference>
<dbReference type="UniPathway" id="UPA00253">
    <property type="reaction ID" value="UER00332"/>
</dbReference>
<evidence type="ECO:0000259" key="12">
    <source>
        <dbReference type="Pfam" id="PF01467"/>
    </source>
</evidence>
<dbReference type="NCBIfam" id="TIGR00125">
    <property type="entry name" value="cyt_tran_rel"/>
    <property type="match status" value="1"/>
</dbReference>
<reference evidence="13 15" key="2">
    <citation type="submission" date="2018-06" db="EMBL/GenBank/DDBJ databases">
        <title>Genomic Encyclopedia of Type Strains, Phase III (KMG-III): the genomes of soil and plant-associated and newly described type strains.</title>
        <authorList>
            <person name="Whitman W."/>
        </authorList>
    </citation>
    <scope>NUCLEOTIDE SEQUENCE [LARGE SCALE GENOMIC DNA]</scope>
    <source>
        <strain evidence="13 15">CGMCC 1.15366</strain>
    </source>
</reference>
<dbReference type="InterPro" id="IPR014729">
    <property type="entry name" value="Rossmann-like_a/b/a_fold"/>
</dbReference>
<dbReference type="GO" id="GO:0004515">
    <property type="term" value="F:nicotinate-nucleotide adenylyltransferase activity"/>
    <property type="evidence" value="ECO:0007669"/>
    <property type="project" value="UniProtKB-UniRule"/>
</dbReference>
<dbReference type="Proteomes" id="UP000249203">
    <property type="component" value="Unassembled WGS sequence"/>
</dbReference>
<evidence type="ECO:0000256" key="4">
    <source>
        <dbReference type="ARBA" id="ARBA00022642"/>
    </source>
</evidence>
<dbReference type="RefSeq" id="WP_111569484.1">
    <property type="nucleotide sequence ID" value="NZ_PIPK01000007.1"/>
</dbReference>
<evidence type="ECO:0000256" key="10">
    <source>
        <dbReference type="ARBA" id="ARBA00048721"/>
    </source>
</evidence>
<keyword evidence="7 11" id="KW-0547">Nucleotide-binding</keyword>
<dbReference type="Proteomes" id="UP000287865">
    <property type="component" value="Unassembled WGS sequence"/>
</dbReference>
<dbReference type="OrthoDB" id="5295945at2"/>
<dbReference type="Pfam" id="PF01467">
    <property type="entry name" value="CTP_transf_like"/>
    <property type="match status" value="1"/>
</dbReference>
<dbReference type="HAMAP" id="MF_00244">
    <property type="entry name" value="NaMN_adenylyltr"/>
    <property type="match status" value="1"/>
</dbReference>
<comment type="function">
    <text evidence="1 11">Catalyzes the reversible adenylation of nicotinate mononucleotide (NaMN) to nicotinic acid adenine dinucleotide (NaAD).</text>
</comment>
<evidence type="ECO:0000256" key="2">
    <source>
        <dbReference type="ARBA" id="ARBA00005019"/>
    </source>
</evidence>
<evidence type="ECO:0000256" key="8">
    <source>
        <dbReference type="ARBA" id="ARBA00022840"/>
    </source>
</evidence>
<comment type="similarity">
    <text evidence="3 11">Belongs to the NadD family.</text>
</comment>
<dbReference type="PANTHER" id="PTHR39321">
    <property type="entry name" value="NICOTINATE-NUCLEOTIDE ADENYLYLTRANSFERASE-RELATED"/>
    <property type="match status" value="1"/>
</dbReference>
<comment type="pathway">
    <text evidence="2 11">Cofactor biosynthesis; NAD(+) biosynthesis; deamido-NAD(+) from nicotinate D-ribonucleotide: step 1/1.</text>
</comment>
<evidence type="ECO:0000313" key="16">
    <source>
        <dbReference type="Proteomes" id="UP000287865"/>
    </source>
</evidence>
<reference evidence="14 16" key="1">
    <citation type="journal article" date="2018" name="Front. Microbiol.">
        <title>Genome-Based Analysis Reveals the Taxonomy and Diversity of the Family Idiomarinaceae.</title>
        <authorList>
            <person name="Liu Y."/>
            <person name="Lai Q."/>
            <person name="Shao Z."/>
        </authorList>
    </citation>
    <scope>NUCLEOTIDE SEQUENCE [LARGE SCALE GENOMIC DNA]</scope>
    <source>
        <strain evidence="14 16">CF12-14</strain>
    </source>
</reference>
<evidence type="ECO:0000313" key="15">
    <source>
        <dbReference type="Proteomes" id="UP000249203"/>
    </source>
</evidence>
<dbReference type="SUPFAM" id="SSF52374">
    <property type="entry name" value="Nucleotidylyl transferase"/>
    <property type="match status" value="1"/>
</dbReference>
<accession>A0A327WWE9</accession>
<evidence type="ECO:0000313" key="14">
    <source>
        <dbReference type="EMBL" id="RUO24236.1"/>
    </source>
</evidence>